<keyword evidence="3" id="KW-0862">Zinc</keyword>
<dbReference type="InterPro" id="IPR036443">
    <property type="entry name" value="Znf_RanBP2_sf"/>
</dbReference>
<keyword evidence="1" id="KW-0479">Metal-binding</keyword>
<feature type="domain" description="RanBP2-type" evidence="4">
    <location>
        <begin position="73"/>
        <end position="102"/>
    </location>
</feature>
<accession>A0A3B0YHM6</accession>
<name>A0A3B0YHM6_9ZZZZ</name>
<protein>
    <recommendedName>
        <fullName evidence="4">RanBP2-type domain-containing protein</fullName>
    </recommendedName>
</protein>
<keyword evidence="2" id="KW-0863">Zinc-finger</keyword>
<evidence type="ECO:0000256" key="1">
    <source>
        <dbReference type="ARBA" id="ARBA00022723"/>
    </source>
</evidence>
<dbReference type="Pfam" id="PF24463">
    <property type="entry name" value="DUF7577"/>
    <property type="match status" value="1"/>
</dbReference>
<dbReference type="GO" id="GO:0008270">
    <property type="term" value="F:zinc ion binding"/>
    <property type="evidence" value="ECO:0007669"/>
    <property type="project" value="UniProtKB-KW"/>
</dbReference>
<dbReference type="EMBL" id="UOFH01000408">
    <property type="protein sequence ID" value="VAW67846.1"/>
    <property type="molecule type" value="Genomic_DNA"/>
</dbReference>
<evidence type="ECO:0000256" key="3">
    <source>
        <dbReference type="ARBA" id="ARBA00022833"/>
    </source>
</evidence>
<dbReference type="SUPFAM" id="SSF90209">
    <property type="entry name" value="Ran binding protein zinc finger-like"/>
    <property type="match status" value="1"/>
</dbReference>
<proteinExistence type="predicted"/>
<dbReference type="PROSITE" id="PS01358">
    <property type="entry name" value="ZF_RANBP2_1"/>
    <property type="match status" value="1"/>
</dbReference>
<organism evidence="5">
    <name type="scientific">hydrothermal vent metagenome</name>
    <dbReference type="NCBI Taxonomy" id="652676"/>
    <lineage>
        <taxon>unclassified sequences</taxon>
        <taxon>metagenomes</taxon>
        <taxon>ecological metagenomes</taxon>
    </lineage>
</organism>
<evidence type="ECO:0000256" key="2">
    <source>
        <dbReference type="ARBA" id="ARBA00022771"/>
    </source>
</evidence>
<dbReference type="InterPro" id="IPR055999">
    <property type="entry name" value="DUF7577"/>
</dbReference>
<dbReference type="Pfam" id="PF09413">
    <property type="entry name" value="DUF2007"/>
    <property type="match status" value="1"/>
</dbReference>
<evidence type="ECO:0000259" key="4">
    <source>
        <dbReference type="PROSITE" id="PS50199"/>
    </source>
</evidence>
<dbReference type="InterPro" id="IPR018551">
    <property type="entry name" value="DUF2007"/>
</dbReference>
<gene>
    <name evidence="5" type="ORF">MNBD_GAMMA08-86</name>
</gene>
<sequence>MKLIYTNENRFLVSNIKNIIQNAGIEIFLKNEYVAGGAGGLSPFDTWLEVWVEKDADYDRAMQLINNLQTTKNAADWVCPVCNETNNASFDFCWQCQHEREK</sequence>
<dbReference type="InterPro" id="IPR001876">
    <property type="entry name" value="Znf_RanBP2"/>
</dbReference>
<dbReference type="PROSITE" id="PS50199">
    <property type="entry name" value="ZF_RANBP2_2"/>
    <property type="match status" value="1"/>
</dbReference>
<reference evidence="5" key="1">
    <citation type="submission" date="2018-06" db="EMBL/GenBank/DDBJ databases">
        <authorList>
            <person name="Zhirakovskaya E."/>
        </authorList>
    </citation>
    <scope>NUCLEOTIDE SEQUENCE</scope>
</reference>
<dbReference type="AlphaFoldDB" id="A0A3B0YHM6"/>
<evidence type="ECO:0000313" key="5">
    <source>
        <dbReference type="EMBL" id="VAW67846.1"/>
    </source>
</evidence>